<evidence type="ECO:0000256" key="1">
    <source>
        <dbReference type="SAM" id="Phobius"/>
    </source>
</evidence>
<dbReference type="GeneID" id="30955487"/>
<sequence length="107" mass="11468">MVGLDRWQYPWIIMGVVVLGLSGIGGYLGYPIATIFAFVVGVGFLSIVINPRAYPIVITGIGILSVALSGLLLVWEWSLLTVVILALVGIGAVVRGVHTYLNMEPEQ</sequence>
<evidence type="ECO:0008006" key="4">
    <source>
        <dbReference type="Google" id="ProtNLM"/>
    </source>
</evidence>
<keyword evidence="1" id="KW-0472">Membrane</keyword>
<organism evidence="2 3">
    <name type="scientific">Natronorubrum daqingense</name>
    <dbReference type="NCBI Taxonomy" id="588898"/>
    <lineage>
        <taxon>Archaea</taxon>
        <taxon>Methanobacteriati</taxon>
        <taxon>Methanobacteriota</taxon>
        <taxon>Stenosarchaea group</taxon>
        <taxon>Halobacteria</taxon>
        <taxon>Halobacteriales</taxon>
        <taxon>Natrialbaceae</taxon>
        <taxon>Natronorubrum</taxon>
    </lineage>
</organism>
<proteinExistence type="predicted"/>
<keyword evidence="3" id="KW-1185">Reference proteome</keyword>
<evidence type="ECO:0000313" key="3">
    <source>
        <dbReference type="Proteomes" id="UP000185687"/>
    </source>
</evidence>
<feature type="transmembrane region" description="Helical" evidence="1">
    <location>
        <begin position="56"/>
        <end position="75"/>
    </location>
</feature>
<keyword evidence="1" id="KW-1133">Transmembrane helix</keyword>
<feature type="transmembrane region" description="Helical" evidence="1">
    <location>
        <begin position="81"/>
        <end position="101"/>
    </location>
</feature>
<accession>A0A1N7DWK9</accession>
<gene>
    <name evidence="2" type="ORF">SAMN05421809_2292</name>
</gene>
<dbReference type="OrthoDB" id="206141at2157"/>
<dbReference type="Proteomes" id="UP000185687">
    <property type="component" value="Unassembled WGS sequence"/>
</dbReference>
<dbReference type="AlphaFoldDB" id="A0A1N7DWK9"/>
<dbReference type="RefSeq" id="WP_139327020.1">
    <property type="nucleotide sequence ID" value="NZ_CP019327.1"/>
</dbReference>
<reference evidence="2 3" key="1">
    <citation type="submission" date="2017-01" db="EMBL/GenBank/DDBJ databases">
        <authorList>
            <person name="Mah S.A."/>
            <person name="Swanson W.J."/>
            <person name="Moy G.W."/>
            <person name="Vacquier V.D."/>
        </authorList>
    </citation>
    <scope>NUCLEOTIDE SEQUENCE [LARGE SCALE GENOMIC DNA]</scope>
    <source>
        <strain evidence="2 3">CGMCC 1.8909</strain>
    </source>
</reference>
<evidence type="ECO:0000313" key="2">
    <source>
        <dbReference type="EMBL" id="SIR80227.1"/>
    </source>
</evidence>
<name>A0A1N7DWK9_9EURY</name>
<keyword evidence="1" id="KW-0812">Transmembrane</keyword>
<dbReference type="EMBL" id="FTNP01000003">
    <property type="protein sequence ID" value="SIR80227.1"/>
    <property type="molecule type" value="Genomic_DNA"/>
</dbReference>
<protein>
    <recommendedName>
        <fullName evidence="4">SPW repeat-containing protein</fullName>
    </recommendedName>
</protein>
<feature type="transmembrane region" description="Helical" evidence="1">
    <location>
        <begin position="30"/>
        <end position="49"/>
    </location>
</feature>
<feature type="transmembrane region" description="Helical" evidence="1">
    <location>
        <begin position="7"/>
        <end position="24"/>
    </location>
</feature>